<reference evidence="6" key="1">
    <citation type="journal article" date="2019" name="Int. J. Syst. Evol. Microbiol.">
        <title>The Global Catalogue of Microorganisms (GCM) 10K type strain sequencing project: providing services to taxonomists for standard genome sequencing and annotation.</title>
        <authorList>
            <consortium name="The Broad Institute Genomics Platform"/>
            <consortium name="The Broad Institute Genome Sequencing Center for Infectious Disease"/>
            <person name="Wu L."/>
            <person name="Ma J."/>
        </authorList>
    </citation>
    <scope>NUCLEOTIDE SEQUENCE [LARGE SCALE GENOMIC DNA]</scope>
    <source>
        <strain evidence="6">TISTR 2241</strain>
    </source>
</reference>
<dbReference type="InterPro" id="IPR036390">
    <property type="entry name" value="WH_DNA-bd_sf"/>
</dbReference>
<dbReference type="InterPro" id="IPR001034">
    <property type="entry name" value="DeoR_HTH"/>
</dbReference>
<evidence type="ECO:0000259" key="4">
    <source>
        <dbReference type="PROSITE" id="PS51000"/>
    </source>
</evidence>
<dbReference type="PANTHER" id="PTHR30363">
    <property type="entry name" value="HTH-TYPE TRANSCRIPTIONAL REGULATOR SRLR-RELATED"/>
    <property type="match status" value="1"/>
</dbReference>
<dbReference type="InterPro" id="IPR050313">
    <property type="entry name" value="Carb_Metab_HTH_regulators"/>
</dbReference>
<evidence type="ECO:0000313" key="6">
    <source>
        <dbReference type="Proteomes" id="UP001597458"/>
    </source>
</evidence>
<evidence type="ECO:0000313" key="5">
    <source>
        <dbReference type="EMBL" id="MFD2616348.1"/>
    </source>
</evidence>
<dbReference type="Proteomes" id="UP001597458">
    <property type="component" value="Unassembled WGS sequence"/>
</dbReference>
<dbReference type="InterPro" id="IPR018356">
    <property type="entry name" value="Tscrpt_reg_HTH_DeoR_CS"/>
</dbReference>
<dbReference type="Gene3D" id="1.10.10.10">
    <property type="entry name" value="Winged helix-like DNA-binding domain superfamily/Winged helix DNA-binding domain"/>
    <property type="match status" value="1"/>
</dbReference>
<name>A0ABW5PN57_9BACI</name>
<dbReference type="PROSITE" id="PS00894">
    <property type="entry name" value="HTH_DEOR_1"/>
    <property type="match status" value="1"/>
</dbReference>
<gene>
    <name evidence="5" type="ORF">ACFSTF_03335</name>
</gene>
<dbReference type="InterPro" id="IPR037171">
    <property type="entry name" value="NagB/RpiA_transferase-like"/>
</dbReference>
<dbReference type="PROSITE" id="PS51000">
    <property type="entry name" value="HTH_DEOR_2"/>
    <property type="match status" value="1"/>
</dbReference>
<keyword evidence="2 5" id="KW-0238">DNA-binding</keyword>
<keyword evidence="3" id="KW-0804">Transcription</keyword>
<dbReference type="SMART" id="SM00420">
    <property type="entry name" value="HTH_DEOR"/>
    <property type="match status" value="1"/>
</dbReference>
<dbReference type="InterPro" id="IPR036388">
    <property type="entry name" value="WH-like_DNA-bd_sf"/>
</dbReference>
<dbReference type="RefSeq" id="WP_386081030.1">
    <property type="nucleotide sequence ID" value="NZ_JBHUMR010000007.1"/>
</dbReference>
<evidence type="ECO:0000256" key="3">
    <source>
        <dbReference type="ARBA" id="ARBA00023163"/>
    </source>
</evidence>
<dbReference type="SUPFAM" id="SSF100950">
    <property type="entry name" value="NagB/RpiA/CoA transferase-like"/>
    <property type="match status" value="1"/>
</dbReference>
<dbReference type="Gene3D" id="3.40.50.1360">
    <property type="match status" value="1"/>
</dbReference>
<dbReference type="Pfam" id="PF00455">
    <property type="entry name" value="DeoRC"/>
    <property type="match status" value="1"/>
</dbReference>
<dbReference type="PANTHER" id="PTHR30363:SF56">
    <property type="entry name" value="TRANSCRIPTIONAL REGULATOR, DEOR FAMILY"/>
    <property type="match status" value="1"/>
</dbReference>
<dbReference type="InterPro" id="IPR014036">
    <property type="entry name" value="DeoR-like_C"/>
</dbReference>
<comment type="caution">
    <text evidence="5">The sequence shown here is derived from an EMBL/GenBank/DDBJ whole genome shotgun (WGS) entry which is preliminary data.</text>
</comment>
<dbReference type="PRINTS" id="PR00037">
    <property type="entry name" value="HTHLACR"/>
</dbReference>
<keyword evidence="6" id="KW-1185">Reference proteome</keyword>
<keyword evidence="1" id="KW-0805">Transcription regulation</keyword>
<evidence type="ECO:0000256" key="2">
    <source>
        <dbReference type="ARBA" id="ARBA00023125"/>
    </source>
</evidence>
<evidence type="ECO:0000256" key="1">
    <source>
        <dbReference type="ARBA" id="ARBA00023015"/>
    </source>
</evidence>
<dbReference type="SUPFAM" id="SSF46785">
    <property type="entry name" value="Winged helix' DNA-binding domain"/>
    <property type="match status" value="1"/>
</dbReference>
<sequence>MNKKGHSSIMVIGEVIWVLTPSRRHLILSLINEKNLVSIRELAEWTQCSEATIRRDLSYLEKENKLKRFHGGAQSILSPNVETSLGARRVRNVEQKKAIAEFAANLVEPGDCIFLDAGTTVVNMVEFLRHNIIVVTNGLSIIEQCVDIGIPTYSIGGRIKTLTSAFVGKGALDGLAHYHFDKCFMGMNGIDTTYGFTTPDPDEGLIKQKVMSLSDVCYVLADQSKFDQVTFSSVNPLNKAVIITNNRKNSKKLLKYQQITRIEAVEI</sequence>
<accession>A0ABW5PN57</accession>
<organism evidence="5 6">
    <name type="scientific">Terrilactibacillus laevilacticus</name>
    <dbReference type="NCBI Taxonomy" id="1380157"/>
    <lineage>
        <taxon>Bacteria</taxon>
        <taxon>Bacillati</taxon>
        <taxon>Bacillota</taxon>
        <taxon>Bacilli</taxon>
        <taxon>Bacillales</taxon>
        <taxon>Bacillaceae</taxon>
        <taxon>Terrilactibacillus</taxon>
    </lineage>
</organism>
<dbReference type="Pfam" id="PF08220">
    <property type="entry name" value="HTH_DeoR"/>
    <property type="match status" value="1"/>
</dbReference>
<dbReference type="SMART" id="SM01134">
    <property type="entry name" value="DeoRC"/>
    <property type="match status" value="1"/>
</dbReference>
<protein>
    <submittedName>
        <fullName evidence="5">DeoR/GlpR family DNA-binding transcription regulator</fullName>
    </submittedName>
</protein>
<dbReference type="EMBL" id="JBHUMR010000007">
    <property type="protein sequence ID" value="MFD2616348.1"/>
    <property type="molecule type" value="Genomic_DNA"/>
</dbReference>
<proteinExistence type="predicted"/>
<feature type="domain" description="HTH deoR-type" evidence="4">
    <location>
        <begin position="20"/>
        <end position="75"/>
    </location>
</feature>
<dbReference type="GO" id="GO:0003677">
    <property type="term" value="F:DNA binding"/>
    <property type="evidence" value="ECO:0007669"/>
    <property type="project" value="UniProtKB-KW"/>
</dbReference>